<protein>
    <submittedName>
        <fullName evidence="2">Uncharacterized protein</fullName>
    </submittedName>
</protein>
<feature type="region of interest" description="Disordered" evidence="1">
    <location>
        <begin position="1"/>
        <end position="28"/>
    </location>
</feature>
<dbReference type="Proteomes" id="UP001293254">
    <property type="component" value="Unassembled WGS sequence"/>
</dbReference>
<proteinExistence type="predicted"/>
<organism evidence="2 3">
    <name type="scientific">Sesamum alatum</name>
    <dbReference type="NCBI Taxonomy" id="300844"/>
    <lineage>
        <taxon>Eukaryota</taxon>
        <taxon>Viridiplantae</taxon>
        <taxon>Streptophyta</taxon>
        <taxon>Embryophyta</taxon>
        <taxon>Tracheophyta</taxon>
        <taxon>Spermatophyta</taxon>
        <taxon>Magnoliopsida</taxon>
        <taxon>eudicotyledons</taxon>
        <taxon>Gunneridae</taxon>
        <taxon>Pentapetalae</taxon>
        <taxon>asterids</taxon>
        <taxon>lamiids</taxon>
        <taxon>Lamiales</taxon>
        <taxon>Pedaliaceae</taxon>
        <taxon>Sesamum</taxon>
    </lineage>
</organism>
<keyword evidence="3" id="KW-1185">Reference proteome</keyword>
<comment type="caution">
    <text evidence="2">The sequence shown here is derived from an EMBL/GenBank/DDBJ whole genome shotgun (WGS) entry which is preliminary data.</text>
</comment>
<gene>
    <name evidence="2" type="ORF">Salat_1677300</name>
</gene>
<sequence>MHPHTLSGTSNPNPKPPDPRPPDTTTQRSFMAALTGDAEGEALSPRAAKKVTYERCPRYCVQCRHLGHDASECRDRKDRDATVVKSGPSLQTEDLRVLLNKKKDQGVQVNRSEGHANHEDPEKAASAVRVSVNGAQASGKSAMEGGVRIEGARDFDESNDEEDSMSSLEMAASGEGEDAVHAIGNYLASDAAPDDNSQVQGEEFQPQAEGGPPKWTQLAIYGTEYAQCSKVGRTDIWLFMR</sequence>
<evidence type="ECO:0000256" key="1">
    <source>
        <dbReference type="SAM" id="MobiDB-lite"/>
    </source>
</evidence>
<accession>A0AAE1Y7E7</accession>
<feature type="compositionally biased region" description="Basic and acidic residues" evidence="1">
    <location>
        <begin position="112"/>
        <end position="123"/>
    </location>
</feature>
<reference evidence="2" key="1">
    <citation type="submission" date="2020-06" db="EMBL/GenBank/DDBJ databases">
        <authorList>
            <person name="Li T."/>
            <person name="Hu X."/>
            <person name="Zhang T."/>
            <person name="Song X."/>
            <person name="Zhang H."/>
            <person name="Dai N."/>
            <person name="Sheng W."/>
            <person name="Hou X."/>
            <person name="Wei L."/>
        </authorList>
    </citation>
    <scope>NUCLEOTIDE SEQUENCE</scope>
    <source>
        <strain evidence="2">3651</strain>
        <tissue evidence="2">Leaf</tissue>
    </source>
</reference>
<evidence type="ECO:0000313" key="2">
    <source>
        <dbReference type="EMBL" id="KAK4424837.1"/>
    </source>
</evidence>
<feature type="region of interest" description="Disordered" evidence="1">
    <location>
        <begin position="102"/>
        <end position="215"/>
    </location>
</feature>
<reference evidence="2" key="2">
    <citation type="journal article" date="2024" name="Plant">
        <title>Genomic evolution and insights into agronomic trait innovations of Sesamum species.</title>
        <authorList>
            <person name="Miao H."/>
            <person name="Wang L."/>
            <person name="Qu L."/>
            <person name="Liu H."/>
            <person name="Sun Y."/>
            <person name="Le M."/>
            <person name="Wang Q."/>
            <person name="Wei S."/>
            <person name="Zheng Y."/>
            <person name="Lin W."/>
            <person name="Duan Y."/>
            <person name="Cao H."/>
            <person name="Xiong S."/>
            <person name="Wang X."/>
            <person name="Wei L."/>
            <person name="Li C."/>
            <person name="Ma Q."/>
            <person name="Ju M."/>
            <person name="Zhao R."/>
            <person name="Li G."/>
            <person name="Mu C."/>
            <person name="Tian Q."/>
            <person name="Mei H."/>
            <person name="Zhang T."/>
            <person name="Gao T."/>
            <person name="Zhang H."/>
        </authorList>
    </citation>
    <scope>NUCLEOTIDE SEQUENCE</scope>
    <source>
        <strain evidence="2">3651</strain>
    </source>
</reference>
<dbReference type="AlphaFoldDB" id="A0AAE1Y7E7"/>
<evidence type="ECO:0000313" key="3">
    <source>
        <dbReference type="Proteomes" id="UP001293254"/>
    </source>
</evidence>
<dbReference type="EMBL" id="JACGWO010000006">
    <property type="protein sequence ID" value="KAK4424837.1"/>
    <property type="molecule type" value="Genomic_DNA"/>
</dbReference>
<name>A0AAE1Y7E7_9LAMI</name>